<dbReference type="EMBL" id="JBHTAJ010000035">
    <property type="protein sequence ID" value="MFC7181740.1"/>
    <property type="molecule type" value="Genomic_DNA"/>
</dbReference>
<comment type="caution">
    <text evidence="3">The sequence shown here is derived from an EMBL/GenBank/DDBJ whole genome shotgun (WGS) entry which is preliminary data.</text>
</comment>
<keyword evidence="4" id="KW-1185">Reference proteome</keyword>
<feature type="transmembrane region" description="Helical" evidence="2">
    <location>
        <begin position="87"/>
        <end position="110"/>
    </location>
</feature>
<accession>A0ABW2FYZ9</accession>
<proteinExistence type="predicted"/>
<evidence type="ECO:0000256" key="2">
    <source>
        <dbReference type="SAM" id="Phobius"/>
    </source>
</evidence>
<reference evidence="4" key="1">
    <citation type="journal article" date="2019" name="Int. J. Syst. Evol. Microbiol.">
        <title>The Global Catalogue of Microorganisms (GCM) 10K type strain sequencing project: providing services to taxonomists for standard genome sequencing and annotation.</title>
        <authorList>
            <consortium name="The Broad Institute Genomics Platform"/>
            <consortium name="The Broad Institute Genome Sequencing Center for Infectious Disease"/>
            <person name="Wu L."/>
            <person name="Ma J."/>
        </authorList>
    </citation>
    <scope>NUCLEOTIDE SEQUENCE [LARGE SCALE GENOMIC DNA]</scope>
    <source>
        <strain evidence="4">CGMCC 1.12859</strain>
    </source>
</reference>
<evidence type="ECO:0000313" key="3">
    <source>
        <dbReference type="EMBL" id="MFC7181740.1"/>
    </source>
</evidence>
<name>A0ABW2FYZ9_9ACTN</name>
<keyword evidence="2" id="KW-0812">Transmembrane</keyword>
<dbReference type="RefSeq" id="WP_345706409.1">
    <property type="nucleotide sequence ID" value="NZ_BAABKV010000001.1"/>
</dbReference>
<evidence type="ECO:0008006" key="5">
    <source>
        <dbReference type="Google" id="ProtNLM"/>
    </source>
</evidence>
<feature type="compositionally biased region" description="Gly residues" evidence="1">
    <location>
        <begin position="389"/>
        <end position="399"/>
    </location>
</feature>
<feature type="region of interest" description="Disordered" evidence="1">
    <location>
        <begin position="363"/>
        <end position="399"/>
    </location>
</feature>
<keyword evidence="2" id="KW-0472">Membrane</keyword>
<organism evidence="3 4">
    <name type="scientific">Kitasatospora paranensis</name>
    <dbReference type="NCBI Taxonomy" id="258053"/>
    <lineage>
        <taxon>Bacteria</taxon>
        <taxon>Bacillati</taxon>
        <taxon>Actinomycetota</taxon>
        <taxon>Actinomycetes</taxon>
        <taxon>Kitasatosporales</taxon>
        <taxon>Streptomycetaceae</taxon>
        <taxon>Kitasatospora</taxon>
    </lineage>
</organism>
<evidence type="ECO:0000256" key="1">
    <source>
        <dbReference type="SAM" id="MobiDB-lite"/>
    </source>
</evidence>
<dbReference type="Proteomes" id="UP001596435">
    <property type="component" value="Unassembled WGS sequence"/>
</dbReference>
<feature type="region of interest" description="Disordered" evidence="1">
    <location>
        <begin position="116"/>
        <end position="159"/>
    </location>
</feature>
<keyword evidence="2" id="KW-1133">Transmembrane helix</keyword>
<gene>
    <name evidence="3" type="ORF">ACFQMG_19505</name>
</gene>
<sequence length="399" mass="42479">MPTVEDPEPRSDDPFEGLVLDDEFVRAAAVKEQSGRARMLAARWRHTPPQAESWRASADVPRIRRGLFGRRAKRVDRPAARAGRSGWWSGLGVALSVCVVLGLIALAGAADRQPGPAALPPVGPETASPTAAPPSVAPDTPTVEHPWAGSPAEAWPAGADGITVPDATAVGVYSRKEVAAQLAAVRSFLVLTAVDPKTLAGDTPQAALDLLDRQEKARLGKAVAHPTEADDPTVWLSRFDPRLAVPVTDVVKVQGRTTFEGDGKHGLVVHTDYTYVYALRPGPDVGKEPASPAPGSTARPVLWQDGTDSPVVEREIVRRELDFTFYDPAHYIVQRGKPVLTHMQADFGNNVCDTSGGYLVTSFPQTRESVGPTGGATIDPYDRSKPMEQGGGCGTLSRS</sequence>
<feature type="region of interest" description="Disordered" evidence="1">
    <location>
        <begin position="285"/>
        <end position="304"/>
    </location>
</feature>
<evidence type="ECO:0000313" key="4">
    <source>
        <dbReference type="Proteomes" id="UP001596435"/>
    </source>
</evidence>
<protein>
    <recommendedName>
        <fullName evidence="5">YkuD domain-containing protein</fullName>
    </recommendedName>
</protein>